<dbReference type="PIRSF" id="PIRSF002741">
    <property type="entry name" value="MppA"/>
    <property type="match status" value="1"/>
</dbReference>
<keyword evidence="6" id="KW-1185">Reference proteome</keyword>
<keyword evidence="2" id="KW-0813">Transport</keyword>
<dbReference type="EMBL" id="JBHUDB010000001">
    <property type="protein sequence ID" value="MFD1569917.1"/>
    <property type="molecule type" value="Genomic_DNA"/>
</dbReference>
<sequence>MGRTRGGDTGADRGVGRRRYLSALAGGTAATLAGCSGLRFGPIDLARDAGTYATAVTEPIETLNPIYNTGNAGGNAIARVIDPGYAFDENDEYVPLLYDLSSEDGREWTFRLRDGLRFGDPYGSVTAHDFVYLISEVHQRDWADSPAAAHWRDVSVAVIDDRSFRATLPQPRLLWPESYEPLVYPIPKGLLEPYVDAADAEGLRTDRTLAELGFAGNLGPYVLDEWRRGEVVRLARNDRYYLGAAAESPDVPVPPGFAGAPHFAAAEIRVLPELAARLDAFDSGALDAAAIPVDRADAYRDADGVTVGRVPQAHAERIAVNMRDNGWSAGPGNPFRHRPFRQALSAAIDVDALVEEAFHGAAAPQFTWQPPFAEFHPLDADLPRFGTGDRYGREYARDLARRAFDRSAHDYGFDGDDMVTPDGDRVSLTLFRRDNAGSRRVAAFVADDLGSNLGIDVAVEGTTRERFAAERYTVGDRPRPERDADGDLTDVPDALVDEVRGKPVAWTRPTAVNPGPRRVTAAAPWDMEIVFRSNTFPRNPLATAAHFDGATAPHNAVGYYPESTVTSLFDRARRATDREALAETLAELFVALASAQPSVTLAFPEATVGYRSGLSGPISRFSNGWNRAAWRYE</sequence>
<gene>
    <name evidence="5" type="ORF">ACFR9T_04865</name>
</gene>
<dbReference type="PROSITE" id="PS51257">
    <property type="entry name" value="PROKAR_LIPOPROTEIN"/>
    <property type="match status" value="1"/>
</dbReference>
<dbReference type="RefSeq" id="WP_256416607.1">
    <property type="nucleotide sequence ID" value="NZ_JANHDL010000001.1"/>
</dbReference>
<evidence type="ECO:0000313" key="6">
    <source>
        <dbReference type="Proteomes" id="UP001597185"/>
    </source>
</evidence>
<accession>A0ABD6BY30</accession>
<dbReference type="PANTHER" id="PTHR30290">
    <property type="entry name" value="PERIPLASMIC BINDING COMPONENT OF ABC TRANSPORTER"/>
    <property type="match status" value="1"/>
</dbReference>
<dbReference type="InterPro" id="IPR000914">
    <property type="entry name" value="SBP_5_dom"/>
</dbReference>
<dbReference type="Gene3D" id="3.10.105.10">
    <property type="entry name" value="Dipeptide-binding Protein, Domain 3"/>
    <property type="match status" value="1"/>
</dbReference>
<organism evidence="5 6">
    <name type="scientific">Halorubrum laminariae</name>
    <dbReference type="NCBI Taxonomy" id="1433523"/>
    <lineage>
        <taxon>Archaea</taxon>
        <taxon>Methanobacteriati</taxon>
        <taxon>Methanobacteriota</taxon>
        <taxon>Stenosarchaea group</taxon>
        <taxon>Halobacteria</taxon>
        <taxon>Halobacteriales</taxon>
        <taxon>Haloferacaceae</taxon>
        <taxon>Halorubrum</taxon>
    </lineage>
</organism>
<dbReference type="PANTHER" id="PTHR30290:SF9">
    <property type="entry name" value="OLIGOPEPTIDE-BINDING PROTEIN APPA"/>
    <property type="match status" value="1"/>
</dbReference>
<reference evidence="5 6" key="1">
    <citation type="journal article" date="2019" name="Int. J. Syst. Evol. Microbiol.">
        <title>The Global Catalogue of Microorganisms (GCM) 10K type strain sequencing project: providing services to taxonomists for standard genome sequencing and annotation.</title>
        <authorList>
            <consortium name="The Broad Institute Genomics Platform"/>
            <consortium name="The Broad Institute Genome Sequencing Center for Infectious Disease"/>
            <person name="Wu L."/>
            <person name="Ma J."/>
        </authorList>
    </citation>
    <scope>NUCLEOTIDE SEQUENCE [LARGE SCALE GENOMIC DNA]</scope>
    <source>
        <strain evidence="5 6">CGMCC 1.12689</strain>
    </source>
</reference>
<evidence type="ECO:0000313" key="5">
    <source>
        <dbReference type="EMBL" id="MFD1569917.1"/>
    </source>
</evidence>
<dbReference type="InterPro" id="IPR039424">
    <property type="entry name" value="SBP_5"/>
</dbReference>
<dbReference type="Proteomes" id="UP001597185">
    <property type="component" value="Unassembled WGS sequence"/>
</dbReference>
<dbReference type="InterPro" id="IPR030678">
    <property type="entry name" value="Peptide/Ni-bd"/>
</dbReference>
<proteinExistence type="inferred from homology"/>
<evidence type="ECO:0000259" key="4">
    <source>
        <dbReference type="Pfam" id="PF00496"/>
    </source>
</evidence>
<dbReference type="GO" id="GO:0042597">
    <property type="term" value="C:periplasmic space"/>
    <property type="evidence" value="ECO:0007669"/>
    <property type="project" value="UniProtKB-ARBA"/>
</dbReference>
<feature type="domain" description="Solute-binding protein family 5" evidence="4">
    <location>
        <begin position="101"/>
        <end position="465"/>
    </location>
</feature>
<name>A0ABD6BY30_9EURY</name>
<dbReference type="Pfam" id="PF00496">
    <property type="entry name" value="SBP_bac_5"/>
    <property type="match status" value="1"/>
</dbReference>
<evidence type="ECO:0000256" key="2">
    <source>
        <dbReference type="ARBA" id="ARBA00022448"/>
    </source>
</evidence>
<comment type="caution">
    <text evidence="5">The sequence shown here is derived from an EMBL/GenBank/DDBJ whole genome shotgun (WGS) entry which is preliminary data.</text>
</comment>
<dbReference type="AlphaFoldDB" id="A0ABD6BY30"/>
<dbReference type="SUPFAM" id="SSF53850">
    <property type="entry name" value="Periplasmic binding protein-like II"/>
    <property type="match status" value="2"/>
</dbReference>
<keyword evidence="3" id="KW-0732">Signal</keyword>
<comment type="similarity">
    <text evidence="1">Belongs to the bacterial solute-binding protein 5 family.</text>
</comment>
<dbReference type="Gene3D" id="3.40.190.10">
    <property type="entry name" value="Periplasmic binding protein-like II"/>
    <property type="match status" value="1"/>
</dbReference>
<evidence type="ECO:0000256" key="1">
    <source>
        <dbReference type="ARBA" id="ARBA00005695"/>
    </source>
</evidence>
<protein>
    <submittedName>
        <fullName evidence="5">ABC transporter substrate-binding protein</fullName>
    </submittedName>
</protein>
<evidence type="ECO:0000256" key="3">
    <source>
        <dbReference type="ARBA" id="ARBA00022729"/>
    </source>
</evidence>